<dbReference type="PROSITE" id="PS00154">
    <property type="entry name" value="ATPASE_E1_E2"/>
    <property type="match status" value="1"/>
</dbReference>
<evidence type="ECO:0000256" key="5">
    <source>
        <dbReference type="ARBA" id="ARBA00022989"/>
    </source>
</evidence>
<dbReference type="InterPro" id="IPR044492">
    <property type="entry name" value="P_typ_ATPase_HD_dom"/>
</dbReference>
<dbReference type="SUPFAM" id="SSF81660">
    <property type="entry name" value="Metal cation-transporting ATPase, ATP-binding domain N"/>
    <property type="match status" value="1"/>
</dbReference>
<feature type="transmembrane region" description="Helical" evidence="7">
    <location>
        <begin position="149"/>
        <end position="171"/>
    </location>
</feature>
<name>A0AAU9URD2_EUPED</name>
<evidence type="ECO:0000256" key="2">
    <source>
        <dbReference type="ARBA" id="ARBA00022692"/>
    </source>
</evidence>
<dbReference type="GO" id="GO:0019829">
    <property type="term" value="F:ATPase-coupled monoatomic cation transmembrane transporter activity"/>
    <property type="evidence" value="ECO:0007669"/>
    <property type="project" value="InterPro"/>
</dbReference>
<dbReference type="GO" id="GO:0046872">
    <property type="term" value="F:metal ion binding"/>
    <property type="evidence" value="ECO:0007669"/>
    <property type="project" value="UniProtKB-KW"/>
</dbReference>
<keyword evidence="7" id="KW-0067">ATP-binding</keyword>
<evidence type="ECO:0000256" key="6">
    <source>
        <dbReference type="ARBA" id="ARBA00023136"/>
    </source>
</evidence>
<keyword evidence="2 7" id="KW-0812">Transmembrane</keyword>
<dbReference type="FunFam" id="3.40.50.1000:FF:000333">
    <property type="entry name" value="Copper-transporting ATPase 2"/>
    <property type="match status" value="1"/>
</dbReference>
<feature type="transmembrane region" description="Helical" evidence="7">
    <location>
        <begin position="581"/>
        <end position="603"/>
    </location>
</feature>
<dbReference type="GO" id="GO:0005524">
    <property type="term" value="F:ATP binding"/>
    <property type="evidence" value="ECO:0007669"/>
    <property type="project" value="UniProtKB-UniRule"/>
</dbReference>
<comment type="subcellular location">
    <subcellularLocation>
        <location evidence="1 7">Membrane</location>
    </subcellularLocation>
</comment>
<comment type="caution">
    <text evidence="9">The sequence shown here is derived from an EMBL/GenBank/DDBJ whole genome shotgun (WGS) entry which is preliminary data.</text>
</comment>
<sequence>MILRQNSLLTKSRYGKTSEALSKLLSLKPTEAVLVTLDQEGREVSEKSIPVDLVEEGDILKVVPGAKIPVDGKVISGQSTCDESLITGESMPVAKSKGSLVIGGSINQHGALLLRATHTGEASTLAQIVRLVEDAQSSKAPVQRLADTIAGYFVPMVVLLSILTLVCWIISGAFDINRIKDITPEMYREAGFSDWELIVQTAFHFALSVLAIACPCALGLATPTAVMVATGVGARLGLLIKGAEPLENAHKVKTVIFDKTGTITRGSTTVARVSLLTGEPSMLPEILACILSAELNSEHPVASAIVKWCSSVVGDARATCSGFAAAPGCGLRAKITLRSDFQQSPQLKAALTNAREGSTIQLQGVPVEIVGGEGDAALSSAQAAARLHALMPSTGEVLEQLVLIGNREWMARNGVSVPRRVQETLQRDEELGRTAVLAAINDQLVCTIGVADEVKPEAHLAVYCLKKMGLEVCLLTGDNRKTAVAIARQVGINKVYAEVLPSHKVAKIRKLQEEGQKVAMVGDGVNDSPALAQADVGVAIASGTDVAVEAADLVLMRNDLLDVVACLELSRTTVRRIRLNFLFASVYNLLGIPLASGAFAAYGLQLQPWMASAAMAMSSVSVVCSSLLLKTFRKPTAEKLRTNEYLQSIHIEELDSVSVHRGLDEKIDPIDRTSPLAKATCVDAGSHAQCWNFSACELHSISVASLSSSNFIRPEFFMKHHYLHSITLELSFTLGYYGDAIAQLVL</sequence>
<dbReference type="PANTHER" id="PTHR46594">
    <property type="entry name" value="P-TYPE CATION-TRANSPORTING ATPASE"/>
    <property type="match status" value="1"/>
</dbReference>
<dbReference type="Gene3D" id="2.70.150.10">
    <property type="entry name" value="Calcium-transporting ATPase, cytoplasmic transduction domain A"/>
    <property type="match status" value="1"/>
</dbReference>
<keyword evidence="6 7" id="KW-0472">Membrane</keyword>
<organism evidence="9 10">
    <name type="scientific">Euphydryas editha</name>
    <name type="common">Edith's checkerspot</name>
    <dbReference type="NCBI Taxonomy" id="104508"/>
    <lineage>
        <taxon>Eukaryota</taxon>
        <taxon>Metazoa</taxon>
        <taxon>Ecdysozoa</taxon>
        <taxon>Arthropoda</taxon>
        <taxon>Hexapoda</taxon>
        <taxon>Insecta</taxon>
        <taxon>Pterygota</taxon>
        <taxon>Neoptera</taxon>
        <taxon>Endopterygota</taxon>
        <taxon>Lepidoptera</taxon>
        <taxon>Glossata</taxon>
        <taxon>Ditrysia</taxon>
        <taxon>Papilionoidea</taxon>
        <taxon>Nymphalidae</taxon>
        <taxon>Nymphalinae</taxon>
        <taxon>Euphydryas</taxon>
    </lineage>
</organism>
<dbReference type="SFLD" id="SFLDF00027">
    <property type="entry name" value="p-type_atpase"/>
    <property type="match status" value="1"/>
</dbReference>
<dbReference type="Pfam" id="PF00702">
    <property type="entry name" value="Hydrolase"/>
    <property type="match status" value="1"/>
</dbReference>
<keyword evidence="5 7" id="KW-1133">Transmembrane helix</keyword>
<dbReference type="InterPro" id="IPR036412">
    <property type="entry name" value="HAD-like_sf"/>
</dbReference>
<feature type="transmembrane region" description="Helical" evidence="7">
    <location>
        <begin position="609"/>
        <end position="629"/>
    </location>
</feature>
<feature type="transmembrane region" description="Helical" evidence="7">
    <location>
        <begin position="202"/>
        <end position="221"/>
    </location>
</feature>
<accession>A0AAU9URD2</accession>
<dbReference type="InterPro" id="IPR023214">
    <property type="entry name" value="HAD_sf"/>
</dbReference>
<evidence type="ECO:0000313" key="10">
    <source>
        <dbReference type="Proteomes" id="UP001153954"/>
    </source>
</evidence>
<dbReference type="InterPro" id="IPR018303">
    <property type="entry name" value="ATPase_P-typ_P_site"/>
</dbReference>
<proteinExistence type="inferred from homology"/>
<dbReference type="SFLD" id="SFLDG00002">
    <property type="entry name" value="C1.7:_P-type_atpase_like"/>
    <property type="match status" value="1"/>
</dbReference>
<dbReference type="SUPFAM" id="SSF56784">
    <property type="entry name" value="HAD-like"/>
    <property type="match status" value="1"/>
</dbReference>
<keyword evidence="10" id="KW-1185">Reference proteome</keyword>
<dbReference type="EMBL" id="CAKOGL010000024">
    <property type="protein sequence ID" value="CAH2101697.1"/>
    <property type="molecule type" value="Genomic_DNA"/>
</dbReference>
<dbReference type="FunFam" id="2.70.150.10:FF:000002">
    <property type="entry name" value="Copper-transporting ATPase 1, putative"/>
    <property type="match status" value="1"/>
</dbReference>
<dbReference type="InterPro" id="IPR027256">
    <property type="entry name" value="P-typ_ATPase_IB"/>
</dbReference>
<dbReference type="InterPro" id="IPR001757">
    <property type="entry name" value="P_typ_ATPase"/>
</dbReference>
<dbReference type="NCBIfam" id="TIGR01525">
    <property type="entry name" value="ATPase-IB_hvy"/>
    <property type="match status" value="1"/>
</dbReference>
<dbReference type="PRINTS" id="PR00119">
    <property type="entry name" value="CATATPASE"/>
</dbReference>
<comment type="similarity">
    <text evidence="7">Belongs to the cation transport ATPase (P-type) (TC 3.A.3) family. Type IB subfamily.</text>
</comment>
<dbReference type="Pfam" id="PF00122">
    <property type="entry name" value="E1-E2_ATPase"/>
    <property type="match status" value="1"/>
</dbReference>
<gene>
    <name evidence="9" type="ORF">EEDITHA_LOCUS16428</name>
</gene>
<evidence type="ECO:0000256" key="3">
    <source>
        <dbReference type="ARBA" id="ARBA00022723"/>
    </source>
</evidence>
<dbReference type="InterPro" id="IPR023299">
    <property type="entry name" value="ATPase_P-typ_cyto_dom_N"/>
</dbReference>
<dbReference type="GO" id="GO:0016020">
    <property type="term" value="C:membrane"/>
    <property type="evidence" value="ECO:0007669"/>
    <property type="project" value="UniProtKB-SubCell"/>
</dbReference>
<dbReference type="SUPFAM" id="SSF81653">
    <property type="entry name" value="Calcium ATPase, transduction domain A"/>
    <property type="match status" value="1"/>
</dbReference>
<dbReference type="GO" id="GO:0016887">
    <property type="term" value="F:ATP hydrolysis activity"/>
    <property type="evidence" value="ECO:0007669"/>
    <property type="project" value="InterPro"/>
</dbReference>
<dbReference type="InterPro" id="IPR008250">
    <property type="entry name" value="ATPase_P-typ_transduc_dom_A_sf"/>
</dbReference>
<protein>
    <recommendedName>
        <fullName evidence="8">P-type ATPase A domain-containing protein</fullName>
    </recommendedName>
</protein>
<evidence type="ECO:0000259" key="8">
    <source>
        <dbReference type="Pfam" id="PF00122"/>
    </source>
</evidence>
<dbReference type="Proteomes" id="UP001153954">
    <property type="component" value="Unassembled WGS sequence"/>
</dbReference>
<evidence type="ECO:0000256" key="1">
    <source>
        <dbReference type="ARBA" id="ARBA00004370"/>
    </source>
</evidence>
<dbReference type="PANTHER" id="PTHR46594:SF4">
    <property type="entry name" value="P-TYPE CATION-TRANSPORTING ATPASE"/>
    <property type="match status" value="1"/>
</dbReference>
<dbReference type="Gene3D" id="3.40.50.1000">
    <property type="entry name" value="HAD superfamily/HAD-like"/>
    <property type="match status" value="1"/>
</dbReference>
<feature type="domain" description="P-type ATPase A" evidence="8">
    <location>
        <begin position="42"/>
        <end position="133"/>
    </location>
</feature>
<dbReference type="NCBIfam" id="TIGR01494">
    <property type="entry name" value="ATPase_P-type"/>
    <property type="match status" value="1"/>
</dbReference>
<evidence type="ECO:0000313" key="9">
    <source>
        <dbReference type="EMBL" id="CAH2101697.1"/>
    </source>
</evidence>
<dbReference type="AlphaFoldDB" id="A0AAU9URD2"/>
<dbReference type="SUPFAM" id="SSF81665">
    <property type="entry name" value="Calcium ATPase, transmembrane domain M"/>
    <property type="match status" value="1"/>
</dbReference>
<evidence type="ECO:0000256" key="4">
    <source>
        <dbReference type="ARBA" id="ARBA00022967"/>
    </source>
</evidence>
<dbReference type="Gene3D" id="3.40.1110.10">
    <property type="entry name" value="Calcium-transporting ATPase, cytoplasmic domain N"/>
    <property type="match status" value="1"/>
</dbReference>
<dbReference type="InterPro" id="IPR059000">
    <property type="entry name" value="ATPase_P-type_domA"/>
</dbReference>
<dbReference type="SFLD" id="SFLDS00003">
    <property type="entry name" value="Haloacid_Dehalogenase"/>
    <property type="match status" value="1"/>
</dbReference>
<keyword evidence="3 7" id="KW-0479">Metal-binding</keyword>
<dbReference type="InterPro" id="IPR023298">
    <property type="entry name" value="ATPase_P-typ_TM_dom_sf"/>
</dbReference>
<keyword evidence="4" id="KW-1278">Translocase</keyword>
<keyword evidence="7" id="KW-0547">Nucleotide-binding</keyword>
<evidence type="ECO:0000256" key="7">
    <source>
        <dbReference type="RuleBase" id="RU362081"/>
    </source>
</evidence>
<reference evidence="9" key="1">
    <citation type="submission" date="2022-03" db="EMBL/GenBank/DDBJ databases">
        <authorList>
            <person name="Tunstrom K."/>
        </authorList>
    </citation>
    <scope>NUCLEOTIDE SEQUENCE</scope>
</reference>
<dbReference type="PRINTS" id="PR00120">
    <property type="entry name" value="HATPASE"/>
</dbReference>